<dbReference type="eggNOG" id="COG0451">
    <property type="taxonomic scope" value="Bacteria"/>
</dbReference>
<sequence>MLAEIRHDPTALITGATGRLGTLLRAAWPATTGPRPLWLARREPADILWSPGGALPPNLPPCDTVIALWGQVTGTPEDLSANVALVQHGAELARACGARRMLHLSSAAVYGPGTTLTEADPPQPANAYGQAKLAMEAAVRALPPGETRHCCLRLANVVGADSLASALRAADGAVSLDRFADDTGPLRSYIAPGDLAQVLCALSELSPDRLPDVLNVTAPAPVPMESLARAAGRPLIWRKAPENAVQAVTLDGTSLAALLPFLYLKQTAQQMIDDWHSLEMAA</sequence>
<reference evidence="2 3" key="1">
    <citation type="submission" date="2013-01" db="EMBL/GenBank/DDBJ databases">
        <authorList>
            <person name="Fiebig A."/>
            <person name="Goeker M."/>
            <person name="Klenk H.-P.P."/>
        </authorList>
    </citation>
    <scope>NUCLEOTIDE SEQUENCE [LARGE SCALE GENOMIC DNA]</scope>
    <source>
        <strain evidence="2 3">DSM 17069</strain>
    </source>
</reference>
<dbReference type="Gene3D" id="3.40.50.720">
    <property type="entry name" value="NAD(P)-binding Rossmann-like Domain"/>
    <property type="match status" value="1"/>
</dbReference>
<dbReference type="PATRIC" id="fig|1288298.3.peg.3395"/>
<dbReference type="InterPro" id="IPR001509">
    <property type="entry name" value="Epimerase_deHydtase"/>
</dbReference>
<dbReference type="OrthoDB" id="7687386at2"/>
<protein>
    <submittedName>
        <fullName evidence="2">Nucleoside-diphosphate-sugar epimerase</fullName>
    </submittedName>
</protein>
<gene>
    <name evidence="2" type="ORF">rosmuc_03388</name>
</gene>
<feature type="domain" description="NAD-dependent epimerase/dehydratase" evidence="1">
    <location>
        <begin position="61"/>
        <end position="202"/>
    </location>
</feature>
<dbReference type="Proteomes" id="UP000030021">
    <property type="component" value="Unassembled WGS sequence"/>
</dbReference>
<accession>A0A0A0HIV5</accession>
<organism evidence="2 3">
    <name type="scientific">Roseovarius mucosus DSM 17069</name>
    <dbReference type="NCBI Taxonomy" id="1288298"/>
    <lineage>
        <taxon>Bacteria</taxon>
        <taxon>Pseudomonadati</taxon>
        <taxon>Pseudomonadota</taxon>
        <taxon>Alphaproteobacteria</taxon>
        <taxon>Rhodobacterales</taxon>
        <taxon>Roseobacteraceae</taxon>
        <taxon>Roseovarius</taxon>
    </lineage>
</organism>
<dbReference type="Pfam" id="PF01370">
    <property type="entry name" value="Epimerase"/>
    <property type="match status" value="1"/>
</dbReference>
<evidence type="ECO:0000313" key="3">
    <source>
        <dbReference type="Proteomes" id="UP000030021"/>
    </source>
</evidence>
<dbReference type="STRING" id="215743.ROSMUCSMR3_00714"/>
<dbReference type="EMBL" id="AONH01000016">
    <property type="protein sequence ID" value="KGM87085.1"/>
    <property type="molecule type" value="Genomic_DNA"/>
</dbReference>
<proteinExistence type="predicted"/>
<evidence type="ECO:0000313" key="2">
    <source>
        <dbReference type="EMBL" id="KGM87085.1"/>
    </source>
</evidence>
<dbReference type="SUPFAM" id="SSF51735">
    <property type="entry name" value="NAD(P)-binding Rossmann-fold domains"/>
    <property type="match status" value="1"/>
</dbReference>
<name>A0A0A0HIV5_9RHOB</name>
<dbReference type="InterPro" id="IPR036291">
    <property type="entry name" value="NAD(P)-bd_dom_sf"/>
</dbReference>
<dbReference type="AlphaFoldDB" id="A0A0A0HIV5"/>
<dbReference type="RefSeq" id="WP_037269886.1">
    <property type="nucleotide sequence ID" value="NZ_KN293975.1"/>
</dbReference>
<dbReference type="CDD" id="cd08946">
    <property type="entry name" value="SDR_e"/>
    <property type="match status" value="1"/>
</dbReference>
<evidence type="ECO:0000259" key="1">
    <source>
        <dbReference type="Pfam" id="PF01370"/>
    </source>
</evidence>
<comment type="caution">
    <text evidence="2">The sequence shown here is derived from an EMBL/GenBank/DDBJ whole genome shotgun (WGS) entry which is preliminary data.</text>
</comment>
<dbReference type="HOGENOM" id="CLU_068248_0_0_5"/>